<dbReference type="HOGENOM" id="CLU_1007750_0_0_0"/>
<accession>B1ZYF5</accession>
<dbReference type="InterPro" id="IPR038678">
    <property type="entry name" value="Spondin_N_sf"/>
</dbReference>
<feature type="chain" id="PRO_5002774601" description="Ice-binding protein C-terminal domain-containing protein" evidence="1">
    <location>
        <begin position="24"/>
        <end position="276"/>
    </location>
</feature>
<dbReference type="InterPro" id="IPR013424">
    <property type="entry name" value="Ice-binding_C"/>
</dbReference>
<dbReference type="AlphaFoldDB" id="B1ZYF5"/>
<dbReference type="Proteomes" id="UP000007013">
    <property type="component" value="Chromosome"/>
</dbReference>
<protein>
    <recommendedName>
        <fullName evidence="2">Ice-binding protein C-terminal domain-containing protein</fullName>
    </recommendedName>
</protein>
<dbReference type="Gene3D" id="2.60.40.2130">
    <property type="entry name" value="F-spondin domain"/>
    <property type="match status" value="1"/>
</dbReference>
<gene>
    <name evidence="3" type="ordered locus">Oter_3778</name>
</gene>
<proteinExistence type="predicted"/>
<dbReference type="Pfam" id="PF07589">
    <property type="entry name" value="PEP-CTERM"/>
    <property type="match status" value="1"/>
</dbReference>
<dbReference type="InterPro" id="IPR009465">
    <property type="entry name" value="Spondin_N"/>
</dbReference>
<organism evidence="3 4">
    <name type="scientific">Opitutus terrae (strain DSM 11246 / JCM 15787 / PB90-1)</name>
    <dbReference type="NCBI Taxonomy" id="452637"/>
    <lineage>
        <taxon>Bacteria</taxon>
        <taxon>Pseudomonadati</taxon>
        <taxon>Verrucomicrobiota</taxon>
        <taxon>Opitutia</taxon>
        <taxon>Opitutales</taxon>
        <taxon>Opitutaceae</taxon>
        <taxon>Opitutus</taxon>
    </lineage>
</organism>
<evidence type="ECO:0000256" key="1">
    <source>
        <dbReference type="SAM" id="SignalP"/>
    </source>
</evidence>
<dbReference type="KEGG" id="ote:Oter_3778"/>
<dbReference type="EMBL" id="CP001032">
    <property type="protein sequence ID" value="ACB77053.1"/>
    <property type="molecule type" value="Genomic_DNA"/>
</dbReference>
<dbReference type="NCBIfam" id="NF038123">
    <property type="entry name" value="NF038123_dom"/>
    <property type="match status" value="1"/>
</dbReference>
<feature type="domain" description="Ice-binding protein C-terminal" evidence="2">
    <location>
        <begin position="242"/>
        <end position="265"/>
    </location>
</feature>
<dbReference type="STRING" id="452637.Oter_3778"/>
<sequence>MKSVTRSLALALVAGALALPLHAQLSYKVTVQNLGSATPTGLYHSPVWLGFHNGSFDLFNSGSAASAGLEALAELGDSSGIAAAFAAAQPSGLSMTLNDPAGPGPGIFAPGRSRSATVTLNATNNRYLSFGAMIVPSNDSFVANGNPLALELFDASGHSLGAQSWTFTGANVWDAGTEQNDPMNGAAFVAGVDAMLGTSEGGVVHLQPLDGLDNVIGLETPAGTTIGRALTDAPLFRISITPVPEPSTYGAIAAAALLGLVWWRRTRRNVPVAVRA</sequence>
<dbReference type="OrthoDB" id="194985at2"/>
<evidence type="ECO:0000259" key="2">
    <source>
        <dbReference type="Pfam" id="PF07589"/>
    </source>
</evidence>
<reference evidence="3 4" key="1">
    <citation type="journal article" date="2011" name="J. Bacteriol.">
        <title>Genome sequence of the verrucomicrobium Opitutus terrae PB90-1, an abundant inhabitant of rice paddy soil ecosystems.</title>
        <authorList>
            <person name="van Passel M.W."/>
            <person name="Kant R."/>
            <person name="Palva A."/>
            <person name="Copeland A."/>
            <person name="Lucas S."/>
            <person name="Lapidus A."/>
            <person name="Glavina del Rio T."/>
            <person name="Pitluck S."/>
            <person name="Goltsman E."/>
            <person name="Clum A."/>
            <person name="Sun H."/>
            <person name="Schmutz J."/>
            <person name="Larimer F.W."/>
            <person name="Land M.L."/>
            <person name="Hauser L."/>
            <person name="Kyrpides N."/>
            <person name="Mikhailova N."/>
            <person name="Richardson P.P."/>
            <person name="Janssen P.H."/>
            <person name="de Vos W.M."/>
            <person name="Smidt H."/>
        </authorList>
    </citation>
    <scope>NUCLEOTIDE SEQUENCE [LARGE SCALE GENOMIC DNA]</scope>
    <source>
        <strain evidence="4">DSM 11246 / JCM 15787 / PB90-1</strain>
    </source>
</reference>
<evidence type="ECO:0000313" key="3">
    <source>
        <dbReference type="EMBL" id="ACB77053.1"/>
    </source>
</evidence>
<keyword evidence="4" id="KW-1185">Reference proteome</keyword>
<dbReference type="eggNOG" id="COG2931">
    <property type="taxonomic scope" value="Bacteria"/>
</dbReference>
<evidence type="ECO:0000313" key="4">
    <source>
        <dbReference type="Proteomes" id="UP000007013"/>
    </source>
</evidence>
<dbReference type="NCBIfam" id="TIGR02595">
    <property type="entry name" value="PEP_CTERM"/>
    <property type="match status" value="1"/>
</dbReference>
<feature type="signal peptide" evidence="1">
    <location>
        <begin position="1"/>
        <end position="23"/>
    </location>
</feature>
<dbReference type="RefSeq" id="WP_012376582.1">
    <property type="nucleotide sequence ID" value="NC_010571.1"/>
</dbReference>
<keyword evidence="1" id="KW-0732">Signal</keyword>
<name>B1ZYF5_OPITP</name>